<evidence type="ECO:0000256" key="1">
    <source>
        <dbReference type="SAM" id="MobiDB-lite"/>
    </source>
</evidence>
<gene>
    <name evidence="2" type="ORF">CEURO_LOCUS12136</name>
</gene>
<proteinExistence type="predicted"/>
<dbReference type="Proteomes" id="UP001152484">
    <property type="component" value="Unassembled WGS sequence"/>
</dbReference>
<name>A0A9P1EAZ9_CUSEU</name>
<protein>
    <submittedName>
        <fullName evidence="2">Uncharacterized protein</fullName>
    </submittedName>
</protein>
<feature type="region of interest" description="Disordered" evidence="1">
    <location>
        <begin position="196"/>
        <end position="230"/>
    </location>
</feature>
<comment type="caution">
    <text evidence="2">The sequence shown here is derived from an EMBL/GenBank/DDBJ whole genome shotgun (WGS) entry which is preliminary data.</text>
</comment>
<dbReference type="EMBL" id="CAMAPE010000029">
    <property type="protein sequence ID" value="CAH9092875.1"/>
    <property type="molecule type" value="Genomic_DNA"/>
</dbReference>
<evidence type="ECO:0000313" key="2">
    <source>
        <dbReference type="EMBL" id="CAH9092875.1"/>
    </source>
</evidence>
<organism evidence="2 3">
    <name type="scientific">Cuscuta europaea</name>
    <name type="common">European dodder</name>
    <dbReference type="NCBI Taxonomy" id="41803"/>
    <lineage>
        <taxon>Eukaryota</taxon>
        <taxon>Viridiplantae</taxon>
        <taxon>Streptophyta</taxon>
        <taxon>Embryophyta</taxon>
        <taxon>Tracheophyta</taxon>
        <taxon>Spermatophyta</taxon>
        <taxon>Magnoliopsida</taxon>
        <taxon>eudicotyledons</taxon>
        <taxon>Gunneridae</taxon>
        <taxon>Pentapetalae</taxon>
        <taxon>asterids</taxon>
        <taxon>lamiids</taxon>
        <taxon>Solanales</taxon>
        <taxon>Convolvulaceae</taxon>
        <taxon>Cuscuteae</taxon>
        <taxon>Cuscuta</taxon>
        <taxon>Cuscuta subgen. Cuscuta</taxon>
    </lineage>
</organism>
<feature type="compositionally biased region" description="Polar residues" evidence="1">
    <location>
        <begin position="203"/>
        <end position="228"/>
    </location>
</feature>
<sequence>MSRTAEGTSTDADESADESSSAAPNKTDDEASDSVATHNTDDGSDDDNDDRDDSDDVEHTYALIRKGKLPAESPKKITAEDTAPILAGRSKTFTIKDVRQSKSVHREICSSKADYDEAAHVIKNTQDAIIREKRAKIKNDKSSKPKPQPHIRKSLIDKADEDIFAGCDPFFSISRAESLSTGADLLGSRVEVAASGSPAHAQPSPSHALASQQALVSQTRDSPTSLVPSKSVERIVGQPPEVTTPPSHTSSLGVTFPTFSSFSRTPTLFAAHTGAHTLNATTRV</sequence>
<dbReference type="OrthoDB" id="1326805at2759"/>
<dbReference type="AlphaFoldDB" id="A0A9P1EAZ9"/>
<feature type="region of interest" description="Disordered" evidence="1">
    <location>
        <begin position="1"/>
        <end position="82"/>
    </location>
</feature>
<reference evidence="2" key="1">
    <citation type="submission" date="2022-07" db="EMBL/GenBank/DDBJ databases">
        <authorList>
            <person name="Macas J."/>
            <person name="Novak P."/>
            <person name="Neumann P."/>
        </authorList>
    </citation>
    <scope>NUCLEOTIDE SEQUENCE</scope>
</reference>
<accession>A0A9P1EAZ9</accession>
<evidence type="ECO:0000313" key="3">
    <source>
        <dbReference type="Proteomes" id="UP001152484"/>
    </source>
</evidence>
<keyword evidence="3" id="KW-1185">Reference proteome</keyword>
<feature type="compositionally biased region" description="Acidic residues" evidence="1">
    <location>
        <begin position="42"/>
        <end position="56"/>
    </location>
</feature>